<evidence type="ECO:0000313" key="2">
    <source>
        <dbReference type="Proteomes" id="UP000216446"/>
    </source>
</evidence>
<dbReference type="RefSeq" id="WP_094551498.1">
    <property type="nucleotide sequence ID" value="NZ_MQWB01000010.1"/>
</dbReference>
<reference evidence="1 2" key="1">
    <citation type="submission" date="2016-11" db="EMBL/GenBank/DDBJ databases">
        <title>Study of marine rhodopsin-containing bacteria.</title>
        <authorList>
            <person name="Yoshizawa S."/>
            <person name="Kumagai Y."/>
            <person name="Kogure K."/>
        </authorList>
    </citation>
    <scope>NUCLEOTIDE SEQUENCE [LARGE SCALE GENOMIC DNA]</scope>
    <source>
        <strain evidence="1 2">SG-29</strain>
    </source>
</reference>
<accession>A0A259TV34</accession>
<proteinExistence type="predicted"/>
<name>A0A259TV34_9BACT</name>
<protein>
    <submittedName>
        <fullName evidence="1">Uncharacterized protein</fullName>
    </submittedName>
</protein>
<comment type="caution">
    <text evidence="1">The sequence shown here is derived from an EMBL/GenBank/DDBJ whole genome shotgun (WGS) entry which is preliminary data.</text>
</comment>
<dbReference type="OrthoDB" id="1525324at2"/>
<sequence length="64" mass="7103">MTDRPASERLDLPTEDYDALALAIASDQSPVGIDAKKTHVVILHLLLDLQDRLARLEARLDAHD</sequence>
<dbReference type="InParanoid" id="A0A259TV34"/>
<evidence type="ECO:0000313" key="1">
    <source>
        <dbReference type="EMBL" id="OZC01408.1"/>
    </source>
</evidence>
<dbReference type="Proteomes" id="UP000216446">
    <property type="component" value="Unassembled WGS sequence"/>
</dbReference>
<gene>
    <name evidence="1" type="ORF">BSZ36_17125</name>
</gene>
<dbReference type="EMBL" id="MQWB01000010">
    <property type="protein sequence ID" value="OZC01408.1"/>
    <property type="molecule type" value="Genomic_DNA"/>
</dbReference>
<organism evidence="1 2">
    <name type="scientific">Rubricoccus marinus</name>
    <dbReference type="NCBI Taxonomy" id="716817"/>
    <lineage>
        <taxon>Bacteria</taxon>
        <taxon>Pseudomonadati</taxon>
        <taxon>Rhodothermota</taxon>
        <taxon>Rhodothermia</taxon>
        <taxon>Rhodothermales</taxon>
        <taxon>Rubricoccaceae</taxon>
        <taxon>Rubricoccus</taxon>
    </lineage>
</organism>
<dbReference type="AlphaFoldDB" id="A0A259TV34"/>
<keyword evidence="2" id="KW-1185">Reference proteome</keyword>